<dbReference type="GO" id="GO:0005739">
    <property type="term" value="C:mitochondrion"/>
    <property type="evidence" value="ECO:0007669"/>
    <property type="project" value="InterPro"/>
</dbReference>
<dbReference type="PANTHER" id="PTHR12840">
    <property type="entry name" value="NADH-UBIQUINONE OXIDOREDUCTASE ASHI SUBUNIT"/>
    <property type="match status" value="1"/>
</dbReference>
<accession>A0AAN8P7H0</accession>
<reference evidence="1 2" key="1">
    <citation type="submission" date="2023-10" db="EMBL/GenBank/DDBJ databases">
        <title>Genomes of two closely related lineages of the louse Polyplax serrata with different host specificities.</title>
        <authorList>
            <person name="Martinu J."/>
            <person name="Tarabai H."/>
            <person name="Stefka J."/>
            <person name="Hypsa V."/>
        </authorList>
    </citation>
    <scope>NUCLEOTIDE SEQUENCE [LARGE SCALE GENOMIC DNA]</scope>
    <source>
        <strain evidence="1">HR10_N</strain>
    </source>
</reference>
<evidence type="ECO:0008006" key="3">
    <source>
        <dbReference type="Google" id="ProtNLM"/>
    </source>
</evidence>
<dbReference type="Proteomes" id="UP001372834">
    <property type="component" value="Unassembled WGS sequence"/>
</dbReference>
<evidence type="ECO:0000313" key="2">
    <source>
        <dbReference type="Proteomes" id="UP001372834"/>
    </source>
</evidence>
<organism evidence="1 2">
    <name type="scientific">Polyplax serrata</name>
    <name type="common">Common mouse louse</name>
    <dbReference type="NCBI Taxonomy" id="468196"/>
    <lineage>
        <taxon>Eukaryota</taxon>
        <taxon>Metazoa</taxon>
        <taxon>Ecdysozoa</taxon>
        <taxon>Arthropoda</taxon>
        <taxon>Hexapoda</taxon>
        <taxon>Insecta</taxon>
        <taxon>Pterygota</taxon>
        <taxon>Neoptera</taxon>
        <taxon>Paraneoptera</taxon>
        <taxon>Psocodea</taxon>
        <taxon>Troctomorpha</taxon>
        <taxon>Phthiraptera</taxon>
        <taxon>Anoplura</taxon>
        <taxon>Polyplacidae</taxon>
        <taxon>Polyplax</taxon>
    </lineage>
</organism>
<dbReference type="EMBL" id="JAWJWE010000004">
    <property type="protein sequence ID" value="KAK6636899.1"/>
    <property type="molecule type" value="Genomic_DNA"/>
</dbReference>
<dbReference type="PANTHER" id="PTHR12840:SF1">
    <property type="entry name" value="NADH DEHYDROGENASE [UBIQUINONE] 1 BETA SUBCOMPLEX SUBUNIT 8, MITOCHONDRIAL"/>
    <property type="match status" value="1"/>
</dbReference>
<gene>
    <name evidence="1" type="ORF">RUM43_010563</name>
</gene>
<sequence>MSLIRTLLRPNIKHIQILTSQPIKKCHWFPAYRPGPVPKTKEEREAAAKKYNMLPEEYEPDDSYGTHSLGDYPKVPFESCDARDLYYPWDYHNLKRDYLQPANRHEHLLTPQMLTTVEQQYTVKESWIILLKFCAFVALLAFCSDRFLNYYPGLEQQKLGTDEIHYTFELDYEAAAENLKPKCECPEESS</sequence>
<dbReference type="AlphaFoldDB" id="A0AAN8P7H0"/>
<dbReference type="InterPro" id="IPR008699">
    <property type="entry name" value="NDUFB8"/>
</dbReference>
<name>A0AAN8P7H0_POLSC</name>
<protein>
    <recommendedName>
        <fullName evidence="3">NADH dehydrogenase [ubiquinone] 1 beta subcomplex subunit 8, mitochondrial</fullName>
    </recommendedName>
</protein>
<evidence type="ECO:0000313" key="1">
    <source>
        <dbReference type="EMBL" id="KAK6636899.1"/>
    </source>
</evidence>
<comment type="caution">
    <text evidence="1">The sequence shown here is derived from an EMBL/GenBank/DDBJ whole genome shotgun (WGS) entry which is preliminary data.</text>
</comment>
<dbReference type="Pfam" id="PF05821">
    <property type="entry name" value="NDUF_B8"/>
    <property type="match status" value="1"/>
</dbReference>
<proteinExistence type="predicted"/>